<dbReference type="Gene3D" id="1.10.150.20">
    <property type="entry name" value="5' to 3' exonuclease, C-terminal subdomain"/>
    <property type="match status" value="1"/>
</dbReference>
<dbReference type="PANTHER" id="PTHR35369:SF2">
    <property type="entry name" value="BLR3025 PROTEIN"/>
    <property type="match status" value="1"/>
</dbReference>
<dbReference type="InterPro" id="IPR001126">
    <property type="entry name" value="UmuC"/>
</dbReference>
<feature type="domain" description="DNA polymerase Y-family little finger" evidence="6">
    <location>
        <begin position="187"/>
        <end position="298"/>
    </location>
</feature>
<organism evidence="8 9">
    <name type="scientific">Streptomyces flavochromogenes</name>
    <dbReference type="NCBI Taxonomy" id="68199"/>
    <lineage>
        <taxon>Bacteria</taxon>
        <taxon>Bacillati</taxon>
        <taxon>Actinomycetota</taxon>
        <taxon>Actinomycetes</taxon>
        <taxon>Kitasatosporales</taxon>
        <taxon>Streptomycetaceae</taxon>
        <taxon>Streptomyces</taxon>
    </lineage>
</organism>
<dbReference type="Gene3D" id="3.30.70.270">
    <property type="match status" value="1"/>
</dbReference>
<comment type="function">
    <text evidence="3">Poorly processive, error-prone DNA polymerase involved in untargeted mutagenesis. Copies undamaged DNA at stalled replication forks, which arise in vivo from mismatched or misaligned primer ends. These misaligned primers can be extended by PolIV. Exhibits no 3'-5' exonuclease (proofreading) activity. May be involved in translesional synthesis, in conjunction with the beta clamp from PolIII.</text>
</comment>
<evidence type="ECO:0000256" key="1">
    <source>
        <dbReference type="ARBA" id="ARBA00010945"/>
    </source>
</evidence>
<dbReference type="Pfam" id="PF00817">
    <property type="entry name" value="IMS"/>
    <property type="match status" value="1"/>
</dbReference>
<comment type="caution">
    <text evidence="8">The sequence shown here is derived from an EMBL/GenBank/DDBJ whole genome shotgun (WGS) entry which is preliminary data.</text>
</comment>
<dbReference type="InterPro" id="IPR043128">
    <property type="entry name" value="Rev_trsase/Diguanyl_cyclase"/>
</dbReference>
<dbReference type="Proteomes" id="UP001602370">
    <property type="component" value="Unassembled WGS sequence"/>
</dbReference>
<evidence type="ECO:0000259" key="6">
    <source>
        <dbReference type="Pfam" id="PF11799"/>
    </source>
</evidence>
<dbReference type="Pfam" id="PF11799">
    <property type="entry name" value="IMS_C"/>
    <property type="match status" value="1"/>
</dbReference>
<feature type="domain" description="UmuC" evidence="5">
    <location>
        <begin position="33"/>
        <end position="100"/>
    </location>
</feature>
<evidence type="ECO:0000256" key="2">
    <source>
        <dbReference type="ARBA" id="ARBA00022763"/>
    </source>
</evidence>
<evidence type="ECO:0000259" key="7">
    <source>
        <dbReference type="Pfam" id="PF21999"/>
    </source>
</evidence>
<dbReference type="Gene3D" id="3.30.1490.100">
    <property type="entry name" value="DNA polymerase, Y-family, little finger domain"/>
    <property type="match status" value="1"/>
</dbReference>
<dbReference type="InterPro" id="IPR053848">
    <property type="entry name" value="IMS_HHH_1"/>
</dbReference>
<evidence type="ECO:0008006" key="10">
    <source>
        <dbReference type="Google" id="ProtNLM"/>
    </source>
</evidence>
<dbReference type="SUPFAM" id="SSF56672">
    <property type="entry name" value="DNA/RNA polymerases"/>
    <property type="match status" value="1"/>
</dbReference>
<dbReference type="RefSeq" id="WP_030315761.1">
    <property type="nucleotide sequence ID" value="NZ_JBIBDZ010000007.1"/>
</dbReference>
<dbReference type="SUPFAM" id="SSF100879">
    <property type="entry name" value="Lesion bypass DNA polymerase (Y-family), little finger domain"/>
    <property type="match status" value="1"/>
</dbReference>
<comment type="similarity">
    <text evidence="1">Belongs to the DNA polymerase type-Y family.</text>
</comment>
<accession>A0ABW6XVJ4</accession>
<feature type="compositionally biased region" description="Basic and acidic residues" evidence="4">
    <location>
        <begin position="194"/>
        <end position="204"/>
    </location>
</feature>
<name>A0ABW6XVJ4_9ACTN</name>
<evidence type="ECO:0000259" key="5">
    <source>
        <dbReference type="Pfam" id="PF00817"/>
    </source>
</evidence>
<dbReference type="InterPro" id="IPR017961">
    <property type="entry name" value="DNA_pol_Y-fam_little_finger"/>
</dbReference>
<keyword evidence="9" id="KW-1185">Reference proteome</keyword>
<evidence type="ECO:0000313" key="9">
    <source>
        <dbReference type="Proteomes" id="UP001602370"/>
    </source>
</evidence>
<evidence type="ECO:0000313" key="8">
    <source>
        <dbReference type="EMBL" id="MFF5921525.1"/>
    </source>
</evidence>
<feature type="region of interest" description="Disordered" evidence="4">
    <location>
        <begin position="180"/>
        <end position="204"/>
    </location>
</feature>
<evidence type="ECO:0000256" key="4">
    <source>
        <dbReference type="SAM" id="MobiDB-lite"/>
    </source>
</evidence>
<evidence type="ECO:0000256" key="3">
    <source>
        <dbReference type="ARBA" id="ARBA00025589"/>
    </source>
</evidence>
<dbReference type="EMBL" id="JBIBDZ010000007">
    <property type="protein sequence ID" value="MFF5921525.1"/>
    <property type="molecule type" value="Genomic_DNA"/>
</dbReference>
<dbReference type="InterPro" id="IPR050356">
    <property type="entry name" value="SulA_CellDiv_inhibitor"/>
</dbReference>
<dbReference type="Pfam" id="PF21999">
    <property type="entry name" value="IMS_HHH_1"/>
    <property type="match status" value="1"/>
</dbReference>
<gene>
    <name evidence="8" type="ORF">ACFY8C_24735</name>
</gene>
<sequence length="331" mass="34958">MILCVRFRLESPAYPASPASGTGGAGVLLPPLIDLLAEFTPVVEAAPPCEALADVRGALRYFDRSPAELASVIRVRALALYGVDCVIGAGPNPMLARMAASEARPGVTLVVDDPATFLRDRPVVALDGVGRATARTLCGYGLDSVGRVADAPLAVLQRLVGAKTGRELWERARGIDRTPVVPHAASRSVAAERSFPHDETDRTQQRRALLSLAEELGTRLRTEGQVCRALAVTVRYADRTTTTRSRTLPEPTAHSAALTALAHAVHDSFGLQRARVRGIALRAEGLAGAEGAAHQLSLDPADEKARRIEAVADKARAKFGPRAVLPGSLAA</sequence>
<keyword evidence="2" id="KW-0227">DNA damage</keyword>
<feature type="domain" description="DNA polymerase IV/DNA polymerase iota-like thumb" evidence="7">
    <location>
        <begin position="126"/>
        <end position="176"/>
    </location>
</feature>
<dbReference type="PANTHER" id="PTHR35369">
    <property type="entry name" value="BLR3025 PROTEIN-RELATED"/>
    <property type="match status" value="1"/>
</dbReference>
<dbReference type="InterPro" id="IPR036775">
    <property type="entry name" value="DNA_pol_Y-fam_lit_finger_sf"/>
</dbReference>
<protein>
    <recommendedName>
        <fullName evidence="10">UmuC domain-containing protein</fullName>
    </recommendedName>
</protein>
<reference evidence="8 9" key="1">
    <citation type="submission" date="2024-10" db="EMBL/GenBank/DDBJ databases">
        <title>The Natural Products Discovery Center: Release of the First 8490 Sequenced Strains for Exploring Actinobacteria Biosynthetic Diversity.</title>
        <authorList>
            <person name="Kalkreuter E."/>
            <person name="Kautsar S.A."/>
            <person name="Yang D."/>
            <person name="Bader C.D."/>
            <person name="Teijaro C.N."/>
            <person name="Fluegel L."/>
            <person name="Davis C.M."/>
            <person name="Simpson J.R."/>
            <person name="Lauterbach L."/>
            <person name="Steele A.D."/>
            <person name="Gui C."/>
            <person name="Meng S."/>
            <person name="Li G."/>
            <person name="Viehrig K."/>
            <person name="Ye F."/>
            <person name="Su P."/>
            <person name="Kiefer A.F."/>
            <person name="Nichols A."/>
            <person name="Cepeda A.J."/>
            <person name="Yan W."/>
            <person name="Fan B."/>
            <person name="Jiang Y."/>
            <person name="Adhikari A."/>
            <person name="Zheng C.-J."/>
            <person name="Schuster L."/>
            <person name="Cowan T.M."/>
            <person name="Smanski M.J."/>
            <person name="Chevrette M.G."/>
            <person name="De Carvalho L.P.S."/>
            <person name="Shen B."/>
        </authorList>
    </citation>
    <scope>NUCLEOTIDE SEQUENCE [LARGE SCALE GENOMIC DNA]</scope>
    <source>
        <strain evidence="8 9">NPDC012605</strain>
    </source>
</reference>
<dbReference type="InterPro" id="IPR043502">
    <property type="entry name" value="DNA/RNA_pol_sf"/>
</dbReference>
<proteinExistence type="inferred from homology"/>